<dbReference type="GeneID" id="107265783"/>
<gene>
    <name evidence="2" type="primary">LOC107265783</name>
</gene>
<organism evidence="1 2">
    <name type="scientific">Cephus cinctus</name>
    <name type="common">Wheat stem sawfly</name>
    <dbReference type="NCBI Taxonomy" id="211228"/>
    <lineage>
        <taxon>Eukaryota</taxon>
        <taxon>Metazoa</taxon>
        <taxon>Ecdysozoa</taxon>
        <taxon>Arthropoda</taxon>
        <taxon>Hexapoda</taxon>
        <taxon>Insecta</taxon>
        <taxon>Pterygota</taxon>
        <taxon>Neoptera</taxon>
        <taxon>Endopterygota</taxon>
        <taxon>Hymenoptera</taxon>
        <taxon>Cephoidea</taxon>
        <taxon>Cephidae</taxon>
        <taxon>Cephus</taxon>
    </lineage>
</organism>
<evidence type="ECO:0000313" key="2">
    <source>
        <dbReference type="RefSeq" id="XP_024938870.1"/>
    </source>
</evidence>
<sequence length="93" mass="10419">MSSSTIMETFSGSDFNICEDEQVIPESNNYPDLHLETLTTCESQCWNSNEKCGFKDIIILTGKKSLVASIALFTIGMKLTRELDAWNVSSIIY</sequence>
<dbReference type="Proteomes" id="UP000694920">
    <property type="component" value="Unplaced"/>
</dbReference>
<dbReference type="RefSeq" id="XP_024938870.1">
    <property type="nucleotide sequence ID" value="XM_025083102.1"/>
</dbReference>
<protein>
    <submittedName>
        <fullName evidence="2">Uncharacterized protein LOC107265783 isoform X2</fullName>
    </submittedName>
</protein>
<reference evidence="2" key="1">
    <citation type="submission" date="2025-08" db="UniProtKB">
        <authorList>
            <consortium name="RefSeq"/>
        </authorList>
    </citation>
    <scope>IDENTIFICATION</scope>
</reference>
<name>A0AAJ7VZE3_CEPCN</name>
<dbReference type="AlphaFoldDB" id="A0AAJ7VZE3"/>
<keyword evidence="1" id="KW-1185">Reference proteome</keyword>
<proteinExistence type="predicted"/>
<accession>A0AAJ7VZE3</accession>
<evidence type="ECO:0000313" key="1">
    <source>
        <dbReference type="Proteomes" id="UP000694920"/>
    </source>
</evidence>